<gene>
    <name evidence="1" type="ORF">D9613_010530</name>
</gene>
<proteinExistence type="predicted"/>
<keyword evidence="2" id="KW-1185">Reference proteome</keyword>
<evidence type="ECO:0000313" key="2">
    <source>
        <dbReference type="Proteomes" id="UP000521872"/>
    </source>
</evidence>
<comment type="caution">
    <text evidence="1">The sequence shown here is derived from an EMBL/GenBank/DDBJ whole genome shotgun (WGS) entry which is preliminary data.</text>
</comment>
<protein>
    <submittedName>
        <fullName evidence="1">Uncharacterized protein</fullName>
    </submittedName>
</protein>
<name>A0A8H4QFZ2_9AGAR</name>
<dbReference type="Proteomes" id="UP000521872">
    <property type="component" value="Unassembled WGS sequence"/>
</dbReference>
<accession>A0A8H4QFZ2</accession>
<evidence type="ECO:0000313" key="1">
    <source>
        <dbReference type="EMBL" id="KAF4610268.1"/>
    </source>
</evidence>
<sequence>MSTISTFEACNDNASEKISHPCKVQENTAGKKKSRGGSFFQAFRKKLKFQVSGETLAELQADPREGNPFSQGYVQLFESTESIGSTVELDDELDTEPSTPVVETPVLDSTDDSCVVVVGSPASPDEEQGRIVTVHHTTISDKKHNEVDMRQVSEGLQRRVMLARERQQQQSEEERCSIIALLHRIPDATVITKPGNTSYAYF</sequence>
<reference evidence="1 2" key="1">
    <citation type="submission" date="2019-12" db="EMBL/GenBank/DDBJ databases">
        <authorList>
            <person name="Floudas D."/>
            <person name="Bentzer J."/>
            <person name="Ahren D."/>
            <person name="Johansson T."/>
            <person name="Persson P."/>
            <person name="Tunlid A."/>
        </authorList>
    </citation>
    <scope>NUCLEOTIDE SEQUENCE [LARGE SCALE GENOMIC DNA]</scope>
    <source>
        <strain evidence="1 2">CBS 102.39</strain>
    </source>
</reference>
<organism evidence="1 2">
    <name type="scientific">Agrocybe pediades</name>
    <dbReference type="NCBI Taxonomy" id="84607"/>
    <lineage>
        <taxon>Eukaryota</taxon>
        <taxon>Fungi</taxon>
        <taxon>Dikarya</taxon>
        <taxon>Basidiomycota</taxon>
        <taxon>Agaricomycotina</taxon>
        <taxon>Agaricomycetes</taxon>
        <taxon>Agaricomycetidae</taxon>
        <taxon>Agaricales</taxon>
        <taxon>Agaricineae</taxon>
        <taxon>Strophariaceae</taxon>
        <taxon>Agrocybe</taxon>
    </lineage>
</organism>
<dbReference type="EMBL" id="JAACJL010000059">
    <property type="protein sequence ID" value="KAF4610268.1"/>
    <property type="molecule type" value="Genomic_DNA"/>
</dbReference>
<dbReference type="AlphaFoldDB" id="A0A8H4QFZ2"/>